<dbReference type="Proteomes" id="UP000700334">
    <property type="component" value="Unassembled WGS sequence"/>
</dbReference>
<proteinExistence type="predicted"/>
<accession>A0A8J6AM29</accession>
<evidence type="ECO:0000313" key="1">
    <source>
        <dbReference type="EMBL" id="KAG8521172.1"/>
    </source>
</evidence>
<comment type="caution">
    <text evidence="1">The sequence shown here is derived from an EMBL/GenBank/DDBJ whole genome shotgun (WGS) entry which is preliminary data.</text>
</comment>
<protein>
    <submittedName>
        <fullName evidence="1">40S ribosomal protein S24</fullName>
    </submittedName>
</protein>
<organism evidence="1 2">
    <name type="scientific">Galemys pyrenaicus</name>
    <name type="common">Iberian desman</name>
    <name type="synonym">Pyrenean desman</name>
    <dbReference type="NCBI Taxonomy" id="202257"/>
    <lineage>
        <taxon>Eukaryota</taxon>
        <taxon>Metazoa</taxon>
        <taxon>Chordata</taxon>
        <taxon>Craniata</taxon>
        <taxon>Vertebrata</taxon>
        <taxon>Euteleostomi</taxon>
        <taxon>Mammalia</taxon>
        <taxon>Eutheria</taxon>
        <taxon>Laurasiatheria</taxon>
        <taxon>Eulipotyphla</taxon>
        <taxon>Talpidae</taxon>
        <taxon>Galemys</taxon>
    </lineage>
</organism>
<keyword evidence="2" id="KW-1185">Reference proteome</keyword>
<reference evidence="1" key="1">
    <citation type="journal article" date="2021" name="Evol. Appl.">
        <title>The genome of the Pyrenean desman and the effects of bottlenecks and inbreeding on the genomic landscape of an endangered species.</title>
        <authorList>
            <person name="Escoda L."/>
            <person name="Castresana J."/>
        </authorList>
    </citation>
    <scope>NUCLEOTIDE SEQUENCE</scope>
    <source>
        <strain evidence="1">IBE-C5619</strain>
    </source>
</reference>
<dbReference type="AlphaFoldDB" id="A0A8J6AM29"/>
<dbReference type="GO" id="GO:0005840">
    <property type="term" value="C:ribosome"/>
    <property type="evidence" value="ECO:0007669"/>
    <property type="project" value="UniProtKB-KW"/>
</dbReference>
<sequence>MFIEILHSRKVISPKTEIRGEVAKMHRHPLPIPQPPPDVIFAGGLSSTLRQLVPWVMQRKMNLDRFMRHDLCEEKKTSRTSERNTGKDVRGTMKVNIAIGKKEQRFSSDFICI</sequence>
<gene>
    <name evidence="1" type="ORF">J0S82_020005</name>
</gene>
<name>A0A8J6AM29_GALPY</name>
<keyword evidence="1" id="KW-0689">Ribosomal protein</keyword>
<keyword evidence="1" id="KW-0687">Ribonucleoprotein</keyword>
<dbReference type="EMBL" id="JAGFMF010011486">
    <property type="protein sequence ID" value="KAG8521172.1"/>
    <property type="molecule type" value="Genomic_DNA"/>
</dbReference>
<evidence type="ECO:0000313" key="2">
    <source>
        <dbReference type="Proteomes" id="UP000700334"/>
    </source>
</evidence>
<feature type="non-terminal residue" evidence="1">
    <location>
        <position position="1"/>
    </location>
</feature>